<dbReference type="InterPro" id="IPR045058">
    <property type="entry name" value="GIMA/IAN/Toc"/>
</dbReference>
<dbReference type="InterPro" id="IPR027417">
    <property type="entry name" value="P-loop_NTPase"/>
</dbReference>
<accession>A0A3B6QB36</accession>
<dbReference type="Proteomes" id="UP000019116">
    <property type="component" value="Chromosome 6D"/>
</dbReference>
<dbReference type="Gramene" id="TraesCS6D03G0016200.1">
    <property type="protein sequence ID" value="TraesCS6D03G0016200.1.CDS"/>
    <property type="gene ID" value="TraesCS6D03G0016200"/>
</dbReference>
<comment type="similarity">
    <text evidence="1">Belongs to the TRAFAC class TrmE-Era-EngA-EngB-Septin-like GTPase superfamily. AIG1/Toc34/Toc159-like paraseptin GTPase family. IAN subfamily.</text>
</comment>
<dbReference type="FunFam" id="3.40.50.300:FF:000840">
    <property type="entry name" value="Immune-associated nucleotide-binding protein 9"/>
    <property type="match status" value="1"/>
</dbReference>
<evidence type="ECO:0000256" key="2">
    <source>
        <dbReference type="ARBA" id="ARBA00022741"/>
    </source>
</evidence>
<dbReference type="PROSITE" id="PS51720">
    <property type="entry name" value="G_AIG1"/>
    <property type="match status" value="1"/>
</dbReference>
<dbReference type="Gramene" id="TraesCAD_scaffold_005527_01G000800.1">
    <property type="protein sequence ID" value="TraesCAD_scaffold_005527_01G000800.1"/>
    <property type="gene ID" value="TraesCAD_scaffold_005527_01G000800"/>
</dbReference>
<evidence type="ECO:0000256" key="3">
    <source>
        <dbReference type="ARBA" id="ARBA00023134"/>
    </source>
</evidence>
<dbReference type="PANTHER" id="PTHR10903:SF185">
    <property type="entry name" value="AIG1-TYPE G DOMAIN-CONTAINING PROTEIN"/>
    <property type="match status" value="1"/>
</dbReference>
<dbReference type="SMR" id="A0A3B6QB36"/>
<feature type="domain" description="AIG1-type G" evidence="5">
    <location>
        <begin position="18"/>
        <end position="229"/>
    </location>
</feature>
<dbReference type="SUPFAM" id="SSF52540">
    <property type="entry name" value="P-loop containing nucleoside triphosphate hydrolases"/>
    <property type="match status" value="1"/>
</dbReference>
<evidence type="ECO:0000259" key="5">
    <source>
        <dbReference type="PROSITE" id="PS51720"/>
    </source>
</evidence>
<dbReference type="Gramene" id="TraesCS6D02G007200.1">
    <property type="protein sequence ID" value="TraesCS6D02G007200.1"/>
    <property type="gene ID" value="TraesCS6D02G007200"/>
</dbReference>
<sequence>MGGGGLDGDWAVLPSPPLAEVTLTLVGKISTGKSATANCILGTQAFASELAYVSVTETCQKSSASFHDGCGATRTVNVIDTPGLFDMEISIEDARKEIVKCIEMSKGGIHAMLMVFSATSRFSCEEEKTVESIKRFFGGQILDHIILVFTHGDVVEDEAAWEKVLAERSPVYLQDMIKLCQNRVVLFDNLTNNIEHREMQRRKLLAAVDFVISSNGGKAFSYQMFPQILGDAIDTYEKMKTIFGHPMSEKVESTSLLCFYQNKIIKEMKASLDANFRSVLNLSSTINGNVDENLNCTEEEIQRLKERLEKSQKEHDNAENLRRLEEEKMKEQKKEINNLREELERARRVEMARKEKEIQRFMESLDLANKEKDNYRTMYENKCIVM</sequence>
<dbReference type="Gramene" id="TraesCLE_scaffold_008297_01G000100.1">
    <property type="protein sequence ID" value="TraesCLE_scaffold_008297_01G000100.1"/>
    <property type="gene ID" value="TraesCLE_scaffold_008297_01G000100"/>
</dbReference>
<name>A0A3B6QB36_WHEAT</name>
<reference evidence="6" key="2">
    <citation type="submission" date="2018-10" db="UniProtKB">
        <authorList>
            <consortium name="EnsemblPlants"/>
        </authorList>
    </citation>
    <scope>IDENTIFICATION</scope>
</reference>
<evidence type="ECO:0000313" key="7">
    <source>
        <dbReference type="Proteomes" id="UP000019116"/>
    </source>
</evidence>
<evidence type="ECO:0000256" key="1">
    <source>
        <dbReference type="ARBA" id="ARBA00008535"/>
    </source>
</evidence>
<keyword evidence="2" id="KW-0547">Nucleotide-binding</keyword>
<protein>
    <recommendedName>
        <fullName evidence="5">AIG1-type G domain-containing protein</fullName>
    </recommendedName>
</protein>
<keyword evidence="4" id="KW-0175">Coiled coil</keyword>
<dbReference type="AlphaFoldDB" id="A0A3B6QB36"/>
<dbReference type="PANTHER" id="PTHR10903">
    <property type="entry name" value="GTPASE, IMAP FAMILY MEMBER-RELATED"/>
    <property type="match status" value="1"/>
</dbReference>
<dbReference type="Gramene" id="TraesWEE_scaffold_066684_01G000100.1">
    <property type="protein sequence ID" value="TraesWEE_scaffold_066684_01G000100.1"/>
    <property type="gene ID" value="TraesWEE_scaffold_066684_01G000100"/>
</dbReference>
<evidence type="ECO:0000256" key="4">
    <source>
        <dbReference type="SAM" id="Coils"/>
    </source>
</evidence>
<dbReference type="Gene3D" id="3.40.50.300">
    <property type="entry name" value="P-loop containing nucleotide triphosphate hydrolases"/>
    <property type="match status" value="1"/>
</dbReference>
<dbReference type="InterPro" id="IPR006703">
    <property type="entry name" value="G_AIG1"/>
</dbReference>
<reference evidence="6" key="1">
    <citation type="submission" date="2018-08" db="EMBL/GenBank/DDBJ databases">
        <authorList>
            <person name="Rossello M."/>
        </authorList>
    </citation>
    <scope>NUCLEOTIDE SEQUENCE [LARGE SCALE GENOMIC DNA]</scope>
    <source>
        <strain evidence="6">cv. Chinese Spring</strain>
    </source>
</reference>
<dbReference type="GO" id="GO:0005525">
    <property type="term" value="F:GTP binding"/>
    <property type="evidence" value="ECO:0007669"/>
    <property type="project" value="UniProtKB-KW"/>
</dbReference>
<proteinExistence type="inferred from homology"/>
<feature type="coiled-coil region" evidence="4">
    <location>
        <begin position="287"/>
        <end position="371"/>
    </location>
</feature>
<dbReference type="GO" id="GO:0003924">
    <property type="term" value="F:GTPase activity"/>
    <property type="evidence" value="ECO:0000318"/>
    <property type="project" value="GO_Central"/>
</dbReference>
<keyword evidence="3" id="KW-0342">GTP-binding</keyword>
<keyword evidence="7" id="KW-1185">Reference proteome</keyword>
<dbReference type="EnsemblPlants" id="TraesCS6D02G007200.1">
    <property type="protein sequence ID" value="TraesCS6D02G007200.1"/>
    <property type="gene ID" value="TraesCS6D02G007200"/>
</dbReference>
<evidence type="ECO:0000313" key="6">
    <source>
        <dbReference type="EnsemblPlants" id="TraesCS6D02G007200.1"/>
    </source>
</evidence>
<dbReference type="OrthoDB" id="660477at2759"/>
<organism evidence="6">
    <name type="scientific">Triticum aestivum</name>
    <name type="common">Wheat</name>
    <dbReference type="NCBI Taxonomy" id="4565"/>
    <lineage>
        <taxon>Eukaryota</taxon>
        <taxon>Viridiplantae</taxon>
        <taxon>Streptophyta</taxon>
        <taxon>Embryophyta</taxon>
        <taxon>Tracheophyta</taxon>
        <taxon>Spermatophyta</taxon>
        <taxon>Magnoliopsida</taxon>
        <taxon>Liliopsida</taxon>
        <taxon>Poales</taxon>
        <taxon>Poaceae</taxon>
        <taxon>BOP clade</taxon>
        <taxon>Pooideae</taxon>
        <taxon>Triticodae</taxon>
        <taxon>Triticeae</taxon>
        <taxon>Triticinae</taxon>
        <taxon>Triticum</taxon>
    </lineage>
</organism>
<dbReference type="Pfam" id="PF04548">
    <property type="entry name" value="AIG1"/>
    <property type="match status" value="1"/>
</dbReference>
<dbReference type="STRING" id="4565.A0A3B6QB36"/>
<dbReference type="Gramene" id="TraesROB_scaffold_064314_01G000300.1">
    <property type="protein sequence ID" value="TraesROB_scaffold_064314_01G000300.1"/>
    <property type="gene ID" value="TraesROB_scaffold_064314_01G000300"/>
</dbReference>